<dbReference type="Proteomes" id="UP000034302">
    <property type="component" value="Unassembled WGS sequence"/>
</dbReference>
<name>A0A0F9ZVI5_9BACT</name>
<keyword evidence="8" id="KW-0645">Protease</keyword>
<dbReference type="PANTHER" id="PTHR11638">
    <property type="entry name" value="ATP-DEPENDENT CLP PROTEASE"/>
    <property type="match status" value="1"/>
</dbReference>
<evidence type="ECO:0000259" key="7">
    <source>
        <dbReference type="PROSITE" id="PS51903"/>
    </source>
</evidence>
<dbReference type="Gene3D" id="1.10.8.60">
    <property type="match status" value="2"/>
</dbReference>
<dbReference type="Pfam" id="PF07724">
    <property type="entry name" value="AAA_2"/>
    <property type="match status" value="1"/>
</dbReference>
<dbReference type="InterPro" id="IPR003959">
    <property type="entry name" value="ATPase_AAA_core"/>
</dbReference>
<protein>
    <submittedName>
        <fullName evidence="8">ATPase AAA-2 domain-containing protein, ATP-dependent Clp protease ATP-binding subunit ClpC</fullName>
    </submittedName>
</protein>
<organism evidence="8">
    <name type="scientific">candidate division WS6 bacterium GW2011_GWC1_33_20</name>
    <dbReference type="NCBI Taxonomy" id="1619089"/>
    <lineage>
        <taxon>Bacteria</taxon>
        <taxon>Candidatus Dojkabacteria</taxon>
    </lineage>
</organism>
<dbReference type="PANTHER" id="PTHR11638:SF18">
    <property type="entry name" value="HEAT SHOCK PROTEIN 104"/>
    <property type="match status" value="1"/>
</dbReference>
<dbReference type="GO" id="GO:0034605">
    <property type="term" value="P:cellular response to heat"/>
    <property type="evidence" value="ECO:0007669"/>
    <property type="project" value="TreeGrafter"/>
</dbReference>
<accession>A0A0F9ZVI5</accession>
<dbReference type="GO" id="GO:0005737">
    <property type="term" value="C:cytoplasm"/>
    <property type="evidence" value="ECO:0007669"/>
    <property type="project" value="TreeGrafter"/>
</dbReference>
<keyword evidence="2" id="KW-0547">Nucleotide-binding</keyword>
<dbReference type="SMART" id="SM01086">
    <property type="entry name" value="ClpB_D2-small"/>
    <property type="match status" value="1"/>
</dbReference>
<dbReference type="GO" id="GO:0006508">
    <property type="term" value="P:proteolysis"/>
    <property type="evidence" value="ECO:0007669"/>
    <property type="project" value="UniProtKB-KW"/>
</dbReference>
<dbReference type="EMBL" id="LBOV01000023">
    <property type="protein sequence ID" value="KKP42936.1"/>
    <property type="molecule type" value="Genomic_DNA"/>
</dbReference>
<dbReference type="GO" id="GO:0016887">
    <property type="term" value="F:ATP hydrolysis activity"/>
    <property type="evidence" value="ECO:0007669"/>
    <property type="project" value="InterPro"/>
</dbReference>
<dbReference type="SUPFAM" id="SSF81923">
    <property type="entry name" value="Double Clp-N motif"/>
    <property type="match status" value="1"/>
</dbReference>
<evidence type="ECO:0000256" key="2">
    <source>
        <dbReference type="ARBA" id="ARBA00022741"/>
    </source>
</evidence>
<dbReference type="Pfam" id="PF02861">
    <property type="entry name" value="Clp_N"/>
    <property type="match status" value="1"/>
</dbReference>
<dbReference type="AlphaFoldDB" id="A0A0F9ZVI5"/>
<dbReference type="GO" id="GO:0008233">
    <property type="term" value="F:peptidase activity"/>
    <property type="evidence" value="ECO:0007669"/>
    <property type="project" value="UniProtKB-KW"/>
</dbReference>
<dbReference type="Pfam" id="PF17871">
    <property type="entry name" value="AAA_lid_9"/>
    <property type="match status" value="1"/>
</dbReference>
<proteinExistence type="predicted"/>
<dbReference type="CDD" id="cd19499">
    <property type="entry name" value="RecA-like_ClpB_Hsp104-like"/>
    <property type="match status" value="1"/>
</dbReference>
<dbReference type="SUPFAM" id="SSF52540">
    <property type="entry name" value="P-loop containing nucleoside triphosphate hydrolases"/>
    <property type="match status" value="2"/>
</dbReference>
<dbReference type="Gene3D" id="1.10.1780.10">
    <property type="entry name" value="Clp, N-terminal domain"/>
    <property type="match status" value="1"/>
</dbReference>
<dbReference type="InterPro" id="IPR027417">
    <property type="entry name" value="P-loop_NTPase"/>
</dbReference>
<evidence type="ECO:0000256" key="3">
    <source>
        <dbReference type="ARBA" id="ARBA00022840"/>
    </source>
</evidence>
<keyword evidence="4" id="KW-0143">Chaperone</keyword>
<dbReference type="Pfam" id="PF00004">
    <property type="entry name" value="AAA"/>
    <property type="match status" value="1"/>
</dbReference>
<evidence type="ECO:0000256" key="1">
    <source>
        <dbReference type="ARBA" id="ARBA00022737"/>
    </source>
</evidence>
<keyword evidence="3 8" id="KW-0067">ATP-binding</keyword>
<keyword evidence="1 5" id="KW-0677">Repeat</keyword>
<dbReference type="InterPro" id="IPR004176">
    <property type="entry name" value="Clp_R_N"/>
</dbReference>
<comment type="caution">
    <text evidence="8">The sequence shown here is derived from an EMBL/GenBank/DDBJ whole genome shotgun (WGS) entry which is preliminary data.</text>
</comment>
<gene>
    <name evidence="8" type="ORF">UR34_C0023G0002</name>
</gene>
<dbReference type="InterPro" id="IPR050130">
    <property type="entry name" value="ClpA_ClpB"/>
</dbReference>
<dbReference type="InterPro" id="IPR001270">
    <property type="entry name" value="ClpA/B"/>
</dbReference>
<dbReference type="InterPro" id="IPR041546">
    <property type="entry name" value="ClpA/ClpB_AAA_lid"/>
</dbReference>
<dbReference type="PATRIC" id="fig|1619089.3.peg.658"/>
<keyword evidence="8" id="KW-0378">Hydrolase</keyword>
<dbReference type="CDD" id="cd00009">
    <property type="entry name" value="AAA"/>
    <property type="match status" value="1"/>
</dbReference>
<sequence>MKKFVKKHIFSRLSKNARISIRNASLIAEHLKSKEIQPEHLLVGILLNENALATKIISGMGFDSKDILSKVVGRASIDITVNVDTPREVKLSPKTQEIMRKSFDWSQRYSHVYVGSEHIMLGLLESKDIFIQDLVQYGLELKKFQKYLSEHATYPLGVLAKPDINMGGPEQSKILDLIGKDLVELAREGKLDPLVGREEELGNIIKILSRRRKNNPIVVGDAGVGKTVLVEGLAQKIADGRVPPSLRDMRIVSLDVASIMAGSRMRGDVEEKVLDIVNEVVESTNTILFIDEIHTILTSGIPGSSSEIAAILKPALLRDDFRCIGATTTEEYSAYFENDNALARRFQPIFLKESSIEETIQILRNLKPILEAHHSININDEALALAATLSDRYISDRYLPDKAIDLLDEACATKRLYLEGKYEEISSLLSKLRSAGDAKEEYILKGKMEKAEKYKKVEESLEKKIKILEIKRSESRRNKMSEVGVEDIRIVVSNWTGIPLKTLGSKEKSALLKLDSKVNDLVVGQKEAVKGVVSAIKRARTGISDVSRPWASFLFLGPTGVGKTQLAKVLARELFGNEDRLVQIDMSEMMEMHSVSKLIGSPPGYVGYQEGGWLTEKVRRDPHSVILFDEIEKAHPDVLNILLQILEYGHLTDGRGRKVNFKNTIVILTSNIGAEEIGRDRVLGFSSDKTTGRKSKVADTAYNSMKVELMSELRSTLRPELLNRLDDIIIFRALNTRDARKIVELLLLDLNKRLESQKIYISLTKELMSYIVKEGLSEEYGARPLRRVLQDYVESTIADRLLKNEEVGEIKLGLKDGKVVILD</sequence>
<dbReference type="PRINTS" id="PR00300">
    <property type="entry name" value="CLPPROTEASEA"/>
</dbReference>
<dbReference type="Pfam" id="PF10431">
    <property type="entry name" value="ClpB_D2-small"/>
    <property type="match status" value="1"/>
</dbReference>
<dbReference type="FunFam" id="3.40.50.300:FF:000025">
    <property type="entry name" value="ATP-dependent Clp protease subunit"/>
    <property type="match status" value="1"/>
</dbReference>
<dbReference type="InterPro" id="IPR019489">
    <property type="entry name" value="Clp_ATPase_C"/>
</dbReference>
<reference evidence="8" key="1">
    <citation type="journal article" date="2015" name="Nature">
        <title>rRNA introns, odd ribosomes, and small enigmatic genomes across a large radiation of phyla.</title>
        <authorList>
            <person name="Brown C.T."/>
            <person name="Hug L.A."/>
            <person name="Thomas B.C."/>
            <person name="Sharon I."/>
            <person name="Castelle C.J."/>
            <person name="Singh A."/>
            <person name="Wilkins M.J."/>
            <person name="Williams K.H."/>
            <person name="Banfield J.F."/>
        </authorList>
    </citation>
    <scope>NUCLEOTIDE SEQUENCE [LARGE SCALE GENOMIC DNA]</scope>
</reference>
<dbReference type="Gene3D" id="4.10.860.10">
    <property type="entry name" value="UVR domain"/>
    <property type="match status" value="1"/>
</dbReference>
<dbReference type="PROSITE" id="PS51903">
    <property type="entry name" value="CLP_R"/>
    <property type="match status" value="1"/>
</dbReference>
<evidence type="ECO:0000256" key="6">
    <source>
        <dbReference type="SAM" id="Coils"/>
    </source>
</evidence>
<evidence type="ECO:0000256" key="4">
    <source>
        <dbReference type="ARBA" id="ARBA00023186"/>
    </source>
</evidence>
<feature type="coiled-coil region" evidence="6">
    <location>
        <begin position="444"/>
        <end position="478"/>
    </location>
</feature>
<evidence type="ECO:0000256" key="5">
    <source>
        <dbReference type="PROSITE-ProRule" id="PRU01251"/>
    </source>
</evidence>
<dbReference type="GO" id="GO:0005524">
    <property type="term" value="F:ATP binding"/>
    <property type="evidence" value="ECO:0007669"/>
    <property type="project" value="UniProtKB-KW"/>
</dbReference>
<dbReference type="InterPro" id="IPR003593">
    <property type="entry name" value="AAA+_ATPase"/>
</dbReference>
<dbReference type="SMART" id="SM00382">
    <property type="entry name" value="AAA"/>
    <property type="match status" value="2"/>
</dbReference>
<dbReference type="InterPro" id="IPR036628">
    <property type="entry name" value="Clp_N_dom_sf"/>
</dbReference>
<dbReference type="Gene3D" id="3.40.50.300">
    <property type="entry name" value="P-loop containing nucleotide triphosphate hydrolases"/>
    <property type="match status" value="2"/>
</dbReference>
<evidence type="ECO:0000313" key="8">
    <source>
        <dbReference type="EMBL" id="KKP42936.1"/>
    </source>
</evidence>
<feature type="domain" description="Clp R" evidence="7">
    <location>
        <begin position="10"/>
        <end position="158"/>
    </location>
</feature>
<keyword evidence="6" id="KW-0175">Coiled coil</keyword>